<dbReference type="PROSITE" id="PS51257">
    <property type="entry name" value="PROKAR_LIPOPROTEIN"/>
    <property type="match status" value="1"/>
</dbReference>
<dbReference type="SUPFAM" id="SSF53850">
    <property type="entry name" value="Periplasmic binding protein-like II"/>
    <property type="match status" value="1"/>
</dbReference>
<dbReference type="Gene3D" id="3.40.190.10">
    <property type="entry name" value="Periplasmic binding protein-like II"/>
    <property type="match status" value="1"/>
</dbReference>
<protein>
    <submittedName>
        <fullName evidence="2">Glycine betaine transporter periplasmic subunit</fullName>
    </submittedName>
</protein>
<evidence type="ECO:0000259" key="1">
    <source>
        <dbReference type="Pfam" id="PF04069"/>
    </source>
</evidence>
<dbReference type="Gene3D" id="3.40.190.100">
    <property type="entry name" value="Glycine betaine-binding periplasmic protein, domain 2"/>
    <property type="match status" value="1"/>
</dbReference>
<name>G6Y2H7_9HYPH</name>
<dbReference type="OrthoDB" id="9786266at2"/>
<dbReference type="GO" id="GO:0043190">
    <property type="term" value="C:ATP-binding cassette (ABC) transporter complex"/>
    <property type="evidence" value="ECO:0007669"/>
    <property type="project" value="InterPro"/>
</dbReference>
<proteinExistence type="predicted"/>
<sequence length="335" mass="36781">MRIGAIAMSLGALVVACTIGTAESAEKLPGAGISVQPADQNYADEWFERDIVSMGLEDLGYEVKPSASMQLQSAILSVGSGDATFYATYDDPLHSSIWEKAGGSAKLQPVGTLAENFLQGYLIDKKTADAFNIKTINQFKDPKIAKLFDNDGDGKAELYGCQTGWGCERVIEHQMDAYGLRDTVQHLQGSYEAIIADAIERIKAGTPTLYYSWSPMWLTTVLTPGKNVVWLTVDHTDLPKDLEGAKTIVPGIGNLGFTFFSERVIANTAFLDANPAAQKWFELLKVPQEDISANSLRIHEGHGKPEDIRKNAEDWRQKHRVQWDAWIAEAKAAAK</sequence>
<dbReference type="InterPro" id="IPR007210">
    <property type="entry name" value="ABC_Gly_betaine_transp_sub-bd"/>
</dbReference>
<dbReference type="eggNOG" id="COG2113">
    <property type="taxonomic scope" value="Bacteria"/>
</dbReference>
<dbReference type="Pfam" id="PF04069">
    <property type="entry name" value="OpuAC"/>
    <property type="match status" value="1"/>
</dbReference>
<reference evidence="2 3" key="1">
    <citation type="journal article" date="2012" name="J. Bacteriol.">
        <title>Draft Genome Sequence of Plant Growth-Promoting Rhizobium Mesorhizobium amorphae, Isolated from Zinc-Lead Mine Tailings.</title>
        <authorList>
            <person name="Hao X."/>
            <person name="Lin Y."/>
            <person name="Johnstone L."/>
            <person name="Baltrus D.A."/>
            <person name="Miller S.J."/>
            <person name="Wei G."/>
            <person name="Rensing C."/>
        </authorList>
    </citation>
    <scope>NUCLEOTIDE SEQUENCE [LARGE SCALE GENOMIC DNA]</scope>
    <source>
        <strain evidence="2 3">CCNWGS0123</strain>
    </source>
</reference>
<feature type="domain" description="ABC-type glycine betaine transport system substrate-binding" evidence="1">
    <location>
        <begin position="34"/>
        <end position="317"/>
    </location>
</feature>
<evidence type="ECO:0000313" key="3">
    <source>
        <dbReference type="Proteomes" id="UP000002949"/>
    </source>
</evidence>
<dbReference type="EMBL" id="AGSN01000008">
    <property type="protein sequence ID" value="EHH14027.1"/>
    <property type="molecule type" value="Genomic_DNA"/>
</dbReference>
<dbReference type="RefSeq" id="WP_006199502.1">
    <property type="nucleotide sequence ID" value="NZ_AGSN01000008.1"/>
</dbReference>
<dbReference type="KEGG" id="mamo:A6B35_31390"/>
<accession>G6Y2H7</accession>
<organism evidence="2 3">
    <name type="scientific">Mesorhizobium amorphae CCNWGS0123</name>
    <dbReference type="NCBI Taxonomy" id="1082933"/>
    <lineage>
        <taxon>Bacteria</taxon>
        <taxon>Pseudomonadati</taxon>
        <taxon>Pseudomonadota</taxon>
        <taxon>Alphaproteobacteria</taxon>
        <taxon>Hyphomicrobiales</taxon>
        <taxon>Phyllobacteriaceae</taxon>
        <taxon>Mesorhizobium</taxon>
    </lineage>
</organism>
<dbReference type="GO" id="GO:0022857">
    <property type="term" value="F:transmembrane transporter activity"/>
    <property type="evidence" value="ECO:0007669"/>
    <property type="project" value="InterPro"/>
</dbReference>
<dbReference type="PATRIC" id="fig|1082933.3.peg.111"/>
<evidence type="ECO:0000313" key="2">
    <source>
        <dbReference type="EMBL" id="EHH14027.1"/>
    </source>
</evidence>
<gene>
    <name evidence="2" type="primary">proX</name>
    <name evidence="2" type="ORF">MEA186_00591</name>
</gene>
<dbReference type="NCBIfam" id="NF008334">
    <property type="entry name" value="PRK11119.1"/>
    <property type="match status" value="1"/>
</dbReference>
<dbReference type="AlphaFoldDB" id="G6Y2H7"/>
<keyword evidence="3" id="KW-1185">Reference proteome</keyword>
<dbReference type="CDD" id="cd13638">
    <property type="entry name" value="PBP2_EcProx_like"/>
    <property type="match status" value="1"/>
</dbReference>
<dbReference type="Proteomes" id="UP000002949">
    <property type="component" value="Unassembled WGS sequence"/>
</dbReference>